<proteinExistence type="predicted"/>
<dbReference type="Pfam" id="PF14244">
    <property type="entry name" value="Retrotran_gag_3"/>
    <property type="match status" value="1"/>
</dbReference>
<feature type="region of interest" description="Disordered" evidence="1">
    <location>
        <begin position="381"/>
        <end position="443"/>
    </location>
</feature>
<evidence type="ECO:0000259" key="3">
    <source>
        <dbReference type="Pfam" id="PF14244"/>
    </source>
</evidence>
<keyword evidence="5" id="KW-1185">Reference proteome</keyword>
<dbReference type="PANTHER" id="PTHR37610">
    <property type="entry name" value="CCHC-TYPE DOMAIN-CONTAINING PROTEIN"/>
    <property type="match status" value="1"/>
</dbReference>
<keyword evidence="2" id="KW-0472">Membrane</keyword>
<keyword evidence="2" id="KW-1133">Transmembrane helix</keyword>
<evidence type="ECO:0000256" key="1">
    <source>
        <dbReference type="SAM" id="MobiDB-lite"/>
    </source>
</evidence>
<organism evidence="4 5">
    <name type="scientific">Brassica napus</name>
    <name type="common">Rape</name>
    <dbReference type="NCBI Taxonomy" id="3708"/>
    <lineage>
        <taxon>Eukaryota</taxon>
        <taxon>Viridiplantae</taxon>
        <taxon>Streptophyta</taxon>
        <taxon>Embryophyta</taxon>
        <taxon>Tracheophyta</taxon>
        <taxon>Spermatophyta</taxon>
        <taxon>Magnoliopsida</taxon>
        <taxon>eudicotyledons</taxon>
        <taxon>Gunneridae</taxon>
        <taxon>Pentapetalae</taxon>
        <taxon>rosids</taxon>
        <taxon>malvids</taxon>
        <taxon>Brassicales</taxon>
        <taxon>Brassicaceae</taxon>
        <taxon>Brassiceae</taxon>
        <taxon>Brassica</taxon>
    </lineage>
</organism>
<name>A0ABQ7ZDH3_BRANA</name>
<dbReference type="PANTHER" id="PTHR37610:SF100">
    <property type="entry name" value="COPIA-LIKE POLYPROTEIN_RETROTRANSPOSON"/>
    <property type="match status" value="1"/>
</dbReference>
<sequence length="443" mass="50781">MSLSPTHDPESPYYLDPDFRPENKLSTVILREAEDNYFIWKRDVLESLRIRNKTGFVDGTLVRPDPSSPLHDAWKQCNEMVACWLLNSVSPALQYCTAQKSWDDIRRIFALAPSLRSTIFDIATMTQGCGSVASFLAKLDLAWQDLFEYDPVPECLCEGCRCEISKRAKETRDKEKAFGFLIGSNNDVNITHSLVYALNVDWKIHQLRETTAMPMQGGRSLAVYFRELDLAWQELLESKSKENKSFLYSISLLTLSLLFFTLFFINFQEYHPLPECACGGCVYDVAKRALEAREKEKLFGFLMGLDRKLGKGMARIMLMKPHQRLRTNRAETRGVRGGIDRQESDLIYFRSEYGELIVAAERELATIAWRTLLSSPASVNDDVSAAAKGKQRSRQGEIEKRMRSRRGELESRRVVEDNNRDRDDESTDRDDKTTETPTDSSDR</sequence>
<dbReference type="Proteomes" id="UP000824890">
    <property type="component" value="Unassembled WGS sequence"/>
</dbReference>
<feature type="compositionally biased region" description="Basic and acidic residues" evidence="1">
    <location>
        <begin position="394"/>
        <end position="443"/>
    </location>
</feature>
<dbReference type="InterPro" id="IPR029472">
    <property type="entry name" value="Copia-like_N"/>
</dbReference>
<comment type="caution">
    <text evidence="4">The sequence shown here is derived from an EMBL/GenBank/DDBJ whole genome shotgun (WGS) entry which is preliminary data.</text>
</comment>
<protein>
    <recommendedName>
        <fullName evidence="3">Retrotransposon Copia-like N-terminal domain-containing protein</fullName>
    </recommendedName>
</protein>
<gene>
    <name evidence="4" type="ORF">HID58_065534</name>
</gene>
<keyword evidence="2" id="KW-0812">Transmembrane</keyword>
<dbReference type="EMBL" id="JAGKQM010000015">
    <property type="protein sequence ID" value="KAH0878140.1"/>
    <property type="molecule type" value="Genomic_DNA"/>
</dbReference>
<evidence type="ECO:0000256" key="2">
    <source>
        <dbReference type="SAM" id="Phobius"/>
    </source>
</evidence>
<evidence type="ECO:0000313" key="5">
    <source>
        <dbReference type="Proteomes" id="UP000824890"/>
    </source>
</evidence>
<feature type="domain" description="Retrotransposon Copia-like N-terminal" evidence="3">
    <location>
        <begin position="34"/>
        <end position="65"/>
    </location>
</feature>
<evidence type="ECO:0000313" key="4">
    <source>
        <dbReference type="EMBL" id="KAH0878140.1"/>
    </source>
</evidence>
<feature type="transmembrane region" description="Helical" evidence="2">
    <location>
        <begin position="246"/>
        <end position="267"/>
    </location>
</feature>
<accession>A0ABQ7ZDH3</accession>
<reference evidence="4 5" key="1">
    <citation type="submission" date="2021-05" db="EMBL/GenBank/DDBJ databases">
        <title>Genome Assembly of Synthetic Allotetraploid Brassica napus Reveals Homoeologous Exchanges between Subgenomes.</title>
        <authorList>
            <person name="Davis J.T."/>
        </authorList>
    </citation>
    <scope>NUCLEOTIDE SEQUENCE [LARGE SCALE GENOMIC DNA]</scope>
    <source>
        <strain evidence="5">cv. Da-Ae</strain>
        <tissue evidence="4">Seedling</tissue>
    </source>
</reference>